<dbReference type="Proteomes" id="UP000077407">
    <property type="component" value="Unassembled WGS sequence"/>
</dbReference>
<dbReference type="InterPro" id="IPR014710">
    <property type="entry name" value="RmlC-like_jellyroll"/>
</dbReference>
<comment type="caution">
    <text evidence="2">The sequence shown here is derived from an EMBL/GenBank/DDBJ whole genome shotgun (WGS) entry which is preliminary data.</text>
</comment>
<evidence type="ECO:0000259" key="1">
    <source>
        <dbReference type="Pfam" id="PF12973"/>
    </source>
</evidence>
<proteinExistence type="predicted"/>
<protein>
    <submittedName>
        <fullName evidence="2">ChrR Cupin-like domain protein</fullName>
    </submittedName>
</protein>
<dbReference type="SUPFAM" id="SSF51182">
    <property type="entry name" value="RmlC-like cupins"/>
    <property type="match status" value="1"/>
</dbReference>
<reference evidence="2 3" key="1">
    <citation type="journal article" date="2015" name="Biotechnol. Bioeng.">
        <title>Genome sequence and phenotypic characterization of Caulobacter segnis.</title>
        <authorList>
            <person name="Patel S."/>
            <person name="Fletcher B."/>
            <person name="Scott D.C."/>
            <person name="Ely B."/>
        </authorList>
    </citation>
    <scope>NUCLEOTIDE SEQUENCE [LARGE SCALE GENOMIC DNA]</scope>
    <source>
        <strain evidence="2 3">ERI-2</strain>
    </source>
</reference>
<feature type="domain" description="ChrR-like cupin" evidence="1">
    <location>
        <begin position="9"/>
        <end position="103"/>
    </location>
</feature>
<dbReference type="Gene3D" id="2.60.120.10">
    <property type="entry name" value="Jelly Rolls"/>
    <property type="match status" value="1"/>
</dbReference>
<accession>A0A162LCI5</accession>
<evidence type="ECO:0000313" key="3">
    <source>
        <dbReference type="Proteomes" id="UP000077407"/>
    </source>
</evidence>
<dbReference type="Pfam" id="PF12973">
    <property type="entry name" value="Cupin_7"/>
    <property type="match status" value="1"/>
</dbReference>
<dbReference type="PATRIC" id="fig|1538.10.peg.893"/>
<dbReference type="EMBL" id="LITT01000004">
    <property type="protein sequence ID" value="OAA91756.1"/>
    <property type="molecule type" value="Genomic_DNA"/>
</dbReference>
<organism evidence="2 3">
    <name type="scientific">Clostridium ljungdahlii</name>
    <dbReference type="NCBI Taxonomy" id="1538"/>
    <lineage>
        <taxon>Bacteria</taxon>
        <taxon>Bacillati</taxon>
        <taxon>Bacillota</taxon>
        <taxon>Clostridia</taxon>
        <taxon>Eubacteriales</taxon>
        <taxon>Clostridiaceae</taxon>
        <taxon>Clostridium</taxon>
    </lineage>
</organism>
<sequence>MPKEEKEFFNPNTLSWHRPEGYPEGVLELIIAEDKKTNEFTRLLKFAPGTETTNILTHECWEEVYIIEGGLICHDQVFTKGMVAVRPPGMKHGPFKAPVGALTYEVHYHRSRD</sequence>
<gene>
    <name evidence="2" type="ORF">WY13_00399</name>
</gene>
<name>A0A162LCI5_9CLOT</name>
<dbReference type="AlphaFoldDB" id="A0A162LCI5"/>
<evidence type="ECO:0000313" key="2">
    <source>
        <dbReference type="EMBL" id="OAA91756.1"/>
    </source>
</evidence>
<dbReference type="RefSeq" id="WP_063554031.1">
    <property type="nucleotide sequence ID" value="NZ_LITT01000004.1"/>
</dbReference>
<dbReference type="InterPro" id="IPR011051">
    <property type="entry name" value="RmlC_Cupin_sf"/>
</dbReference>
<dbReference type="InterPro" id="IPR025979">
    <property type="entry name" value="ChrR-like_cupin_dom"/>
</dbReference>
<dbReference type="OrthoDB" id="9793147at2"/>